<evidence type="ECO:0000256" key="1">
    <source>
        <dbReference type="ARBA" id="ARBA00004141"/>
    </source>
</evidence>
<evidence type="ECO:0000256" key="8">
    <source>
        <dbReference type="SAM" id="SignalP"/>
    </source>
</evidence>
<keyword evidence="3" id="KW-0547">Nucleotide-binding</keyword>
<dbReference type="InterPro" id="IPR006544">
    <property type="entry name" value="P-type_TPase_V"/>
</dbReference>
<evidence type="ECO:0000256" key="5">
    <source>
        <dbReference type="ARBA" id="ARBA00022842"/>
    </source>
</evidence>
<comment type="subcellular location">
    <subcellularLocation>
        <location evidence="1">Membrane</location>
        <topology evidence="1">Multi-pass membrane protein</topology>
    </subcellularLocation>
</comment>
<keyword evidence="8" id="KW-0732">Signal</keyword>
<evidence type="ECO:0000256" key="3">
    <source>
        <dbReference type="ARBA" id="ARBA00022741"/>
    </source>
</evidence>
<gene>
    <name evidence="9" type="ORF">PPTG_24384</name>
</gene>
<dbReference type="AlphaFoldDB" id="W2PHI4"/>
<feature type="chain" id="PRO_5004822070" description="P-type ATPase (P-ATPase) Superfamily" evidence="8">
    <location>
        <begin position="19"/>
        <end position="774"/>
    </location>
</feature>
<evidence type="ECO:0000256" key="2">
    <source>
        <dbReference type="ARBA" id="ARBA00022723"/>
    </source>
</evidence>
<dbReference type="GO" id="GO:0005789">
    <property type="term" value="C:endoplasmic reticulum membrane"/>
    <property type="evidence" value="ECO:0007669"/>
    <property type="project" value="TreeGrafter"/>
</dbReference>
<feature type="transmembrane region" description="Helical" evidence="7">
    <location>
        <begin position="535"/>
        <end position="554"/>
    </location>
</feature>
<evidence type="ECO:0000256" key="6">
    <source>
        <dbReference type="ARBA" id="ARBA00022967"/>
    </source>
</evidence>
<keyword evidence="7" id="KW-0812">Transmembrane</keyword>
<feature type="transmembrane region" description="Helical" evidence="7">
    <location>
        <begin position="275"/>
        <end position="299"/>
    </location>
</feature>
<feature type="transmembrane region" description="Helical" evidence="7">
    <location>
        <begin position="734"/>
        <end position="757"/>
    </location>
</feature>
<feature type="transmembrane region" description="Helical" evidence="7">
    <location>
        <begin position="609"/>
        <end position="628"/>
    </location>
</feature>
<dbReference type="PANTHER" id="PTHR45630">
    <property type="entry name" value="CATION-TRANSPORTING ATPASE-RELATED"/>
    <property type="match status" value="1"/>
</dbReference>
<reference evidence="10" key="1">
    <citation type="submission" date="2011-12" db="EMBL/GenBank/DDBJ databases">
        <authorList>
            <consortium name="The Broad Institute Genome Sequencing Platform"/>
            <person name="Russ C."/>
            <person name="Tyler B."/>
            <person name="Panabieres F."/>
            <person name="Shan W."/>
            <person name="Tripathy S."/>
            <person name="Grunwald N."/>
            <person name="Machado M."/>
            <person name="Young S.K."/>
            <person name="Zeng Q."/>
            <person name="Gargeya S."/>
            <person name="Fitzgerald M."/>
            <person name="Haas B."/>
            <person name="Abouelleil A."/>
            <person name="Alvarado L."/>
            <person name="Arachchi H.M."/>
            <person name="Berlin A."/>
            <person name="Chapman S.B."/>
            <person name="Gearin G."/>
            <person name="Goldberg J."/>
            <person name="Griggs A."/>
            <person name="Gujja S."/>
            <person name="Hansen M."/>
            <person name="Heiman D."/>
            <person name="Howarth C."/>
            <person name="Larimer J."/>
            <person name="Lui A."/>
            <person name="MacDonald P.J.P."/>
            <person name="McCowen C."/>
            <person name="Montmayeur A."/>
            <person name="Murphy C."/>
            <person name="Neiman D."/>
            <person name="Pearson M."/>
            <person name="Priest M."/>
            <person name="Roberts A."/>
            <person name="Saif S."/>
            <person name="Shea T."/>
            <person name="Sisk P."/>
            <person name="Stolte C."/>
            <person name="Sykes S."/>
            <person name="Wortman J."/>
            <person name="Nusbaum C."/>
            <person name="Birren B."/>
        </authorList>
    </citation>
    <scope>NUCLEOTIDE SEQUENCE [LARGE SCALE GENOMIC DNA]</scope>
    <source>
        <strain evidence="10">INRA-310</strain>
    </source>
</reference>
<dbReference type="OrthoDB" id="121390at2759"/>
<dbReference type="GO" id="GO:0006874">
    <property type="term" value="P:intracellular calcium ion homeostasis"/>
    <property type="evidence" value="ECO:0007669"/>
    <property type="project" value="TreeGrafter"/>
</dbReference>
<dbReference type="InterPro" id="IPR023298">
    <property type="entry name" value="ATPase_P-typ_TM_dom_sf"/>
</dbReference>
<dbReference type="GO" id="GO:0015662">
    <property type="term" value="F:P-type ion transporter activity"/>
    <property type="evidence" value="ECO:0007669"/>
    <property type="project" value="TreeGrafter"/>
</dbReference>
<feature type="transmembrane region" description="Helical" evidence="7">
    <location>
        <begin position="560"/>
        <end position="580"/>
    </location>
</feature>
<dbReference type="Proteomes" id="UP000018817">
    <property type="component" value="Unassembled WGS sequence"/>
</dbReference>
<feature type="transmembrane region" description="Helical" evidence="7">
    <location>
        <begin position="682"/>
        <end position="700"/>
    </location>
</feature>
<feature type="transmembrane region" description="Helical" evidence="7">
    <location>
        <begin position="648"/>
        <end position="670"/>
    </location>
</feature>
<name>W2PHI4_PHYN3</name>
<evidence type="ECO:0000256" key="7">
    <source>
        <dbReference type="SAM" id="Phobius"/>
    </source>
</evidence>
<dbReference type="RefSeq" id="XP_008915063.1">
    <property type="nucleotide sequence ID" value="XM_008916815.1"/>
</dbReference>
<evidence type="ECO:0000313" key="9">
    <source>
        <dbReference type="EMBL" id="ETM99683.1"/>
    </source>
</evidence>
<sequence>MLLPTVALAALVPTQVRAAAADQMDFAACPVRHSPEYYCCEYSETTKVLYTKYNRPSGGDYESYYIDGWNEQRQVNFPYTMYHPTTQEFYYDDPSTICRVQAVANTETGLLTEELQCADTNSSLVAASQDSTVFWTYAANVRNNNATFPVGATCYSIMLRDGTVDTDLKDACISTSSTVEPRFTTFTETPLVIIYLLYLAFFIILGGWAVYKNFMQKSNKSVDEMNKKLIGTPQTPSRAVAGNAHGRHTSVRVSDTRMQIEAAEGILQTGFSTSYIGNFVFGCVIVASLALNVLLIIIICDYYGNFDPPLFDTSEDNALVFIIVWVITAIWFVVIVAMQDRIFNFFRLRVPLDKCKFVYMLKRDETEVLLADRSGVSDFVAKVESFFASKGKISGYRTTVPVVEVDGLRVVEFQHIRYVYEETEQRFVPGAVALGRTYDDMQQEASGLSDTEARHRINTVGSNSVDVEMPSLPVSMAQEFFTLFYIYQIMCYYVCDAEASVVSPFTSKSKTIQSVVDLCREGRCSVATSFASVKFLIMYGLIGSVLRLFMYYHAINLSQWCWILVEGFMLVGCSYVITLSKPLDELKEMRPTSSLIGPTTLSSILGQEAINIVYLCFSIHMLSSQVWYCPFSPDNVDVAKWWLMSDNHLATTLFFSVIFQQHISAWVFSFGSTYRQPIWKNYLLIAFFAAVGALDLYMLLGEPSIVTDRFRISSGTNVVGLPDIPMPMSFRLKLFAMLLGNIFTCILFEYFVVLGPVRSYFRNKYHKDLIPMKK</sequence>
<keyword evidence="4" id="KW-0067">ATP-binding</keyword>
<dbReference type="GO" id="GO:0046872">
    <property type="term" value="F:metal ion binding"/>
    <property type="evidence" value="ECO:0007669"/>
    <property type="project" value="UniProtKB-KW"/>
</dbReference>
<accession>W2PHI4</accession>
<feature type="transmembrane region" description="Helical" evidence="7">
    <location>
        <begin position="319"/>
        <end position="338"/>
    </location>
</feature>
<dbReference type="EMBL" id="KI669649">
    <property type="protein sequence ID" value="ETM99683.1"/>
    <property type="molecule type" value="Genomic_DNA"/>
</dbReference>
<dbReference type="VEuPathDB" id="FungiDB:PPTG_24384"/>
<feature type="signal peptide" evidence="8">
    <location>
        <begin position="1"/>
        <end position="18"/>
    </location>
</feature>
<evidence type="ECO:0008006" key="11">
    <source>
        <dbReference type="Google" id="ProtNLM"/>
    </source>
</evidence>
<protein>
    <recommendedName>
        <fullName evidence="11">P-type ATPase (P-ATPase) Superfamily</fullName>
    </recommendedName>
</protein>
<feature type="transmembrane region" description="Helical" evidence="7">
    <location>
        <begin position="192"/>
        <end position="211"/>
    </location>
</feature>
<dbReference type="STRING" id="761204.W2PHI4"/>
<keyword evidence="5" id="KW-0460">Magnesium</keyword>
<keyword evidence="7" id="KW-1133">Transmembrane helix</keyword>
<keyword evidence="6" id="KW-1278">Translocase</keyword>
<dbReference type="OMA" id="IMCYYVC"/>
<keyword evidence="7" id="KW-0472">Membrane</keyword>
<proteinExistence type="predicted"/>
<dbReference type="GO" id="GO:0005524">
    <property type="term" value="F:ATP binding"/>
    <property type="evidence" value="ECO:0007669"/>
    <property type="project" value="UniProtKB-KW"/>
</dbReference>
<keyword evidence="2" id="KW-0479">Metal-binding</keyword>
<evidence type="ECO:0000313" key="10">
    <source>
        <dbReference type="Proteomes" id="UP000018817"/>
    </source>
</evidence>
<organism evidence="9 10">
    <name type="scientific">Phytophthora nicotianae (strain INRA-310)</name>
    <name type="common">Phytophthora parasitica</name>
    <dbReference type="NCBI Taxonomy" id="761204"/>
    <lineage>
        <taxon>Eukaryota</taxon>
        <taxon>Sar</taxon>
        <taxon>Stramenopiles</taxon>
        <taxon>Oomycota</taxon>
        <taxon>Peronosporomycetes</taxon>
        <taxon>Peronosporales</taxon>
        <taxon>Peronosporaceae</taxon>
        <taxon>Phytophthora</taxon>
    </lineage>
</organism>
<reference evidence="9 10" key="2">
    <citation type="submission" date="2013-11" db="EMBL/GenBank/DDBJ databases">
        <title>The Genome Sequence of Phytophthora parasitica INRA-310.</title>
        <authorList>
            <consortium name="The Broad Institute Genomics Platform"/>
            <person name="Russ C."/>
            <person name="Tyler B."/>
            <person name="Panabieres F."/>
            <person name="Shan W."/>
            <person name="Tripathy S."/>
            <person name="Grunwald N."/>
            <person name="Machado M."/>
            <person name="Johnson C.S."/>
            <person name="Arredondo F."/>
            <person name="Hong C."/>
            <person name="Coffey M."/>
            <person name="Young S.K."/>
            <person name="Zeng Q."/>
            <person name="Gargeya S."/>
            <person name="Fitzgerald M."/>
            <person name="Abouelleil A."/>
            <person name="Alvarado L."/>
            <person name="Chapman S.B."/>
            <person name="Gainer-Dewar J."/>
            <person name="Goldberg J."/>
            <person name="Griggs A."/>
            <person name="Gujja S."/>
            <person name="Hansen M."/>
            <person name="Howarth C."/>
            <person name="Imamovic A."/>
            <person name="Ireland A."/>
            <person name="Larimer J."/>
            <person name="McCowan C."/>
            <person name="Murphy C."/>
            <person name="Pearson M."/>
            <person name="Poon T.W."/>
            <person name="Priest M."/>
            <person name="Roberts A."/>
            <person name="Saif S."/>
            <person name="Shea T."/>
            <person name="Sykes S."/>
            <person name="Wortman J."/>
            <person name="Nusbaum C."/>
            <person name="Birren B."/>
        </authorList>
    </citation>
    <scope>NUCLEOTIDE SEQUENCE [LARGE SCALE GENOMIC DNA]</scope>
    <source>
        <strain evidence="9 10">INRA-310</strain>
    </source>
</reference>
<dbReference type="GeneID" id="20192983"/>
<dbReference type="SUPFAM" id="SSF81665">
    <property type="entry name" value="Calcium ATPase, transmembrane domain M"/>
    <property type="match status" value="1"/>
</dbReference>
<dbReference type="GO" id="GO:0019829">
    <property type="term" value="F:ATPase-coupled monoatomic cation transmembrane transporter activity"/>
    <property type="evidence" value="ECO:0007669"/>
    <property type="project" value="TreeGrafter"/>
</dbReference>
<dbReference type="PANTHER" id="PTHR45630:SF11">
    <property type="entry name" value="CATION-TRANSPORTING P-TYPE ATPASE N-TERMINAL DOMAIN-CONTAINING PROTEIN"/>
    <property type="match status" value="1"/>
</dbReference>
<evidence type="ECO:0000256" key="4">
    <source>
        <dbReference type="ARBA" id="ARBA00022840"/>
    </source>
</evidence>